<dbReference type="EMBL" id="CP144754">
    <property type="protein sequence ID" value="WVZ99339.1"/>
    <property type="molecule type" value="Genomic_DNA"/>
</dbReference>
<keyword evidence="3" id="KW-1185">Reference proteome</keyword>
<evidence type="ECO:0000256" key="1">
    <source>
        <dbReference type="SAM" id="MobiDB-lite"/>
    </source>
</evidence>
<evidence type="ECO:0000313" key="3">
    <source>
        <dbReference type="Proteomes" id="UP001341281"/>
    </source>
</evidence>
<feature type="compositionally biased region" description="Basic residues" evidence="1">
    <location>
        <begin position="66"/>
        <end position="85"/>
    </location>
</feature>
<dbReference type="AlphaFoldDB" id="A0AAQ3V1M2"/>
<accession>A0AAQ3V1M2</accession>
<reference evidence="2 3" key="1">
    <citation type="submission" date="2024-02" db="EMBL/GenBank/DDBJ databases">
        <title>High-quality chromosome-scale genome assembly of Pensacola bahiagrass (Paspalum notatum Flugge var. saurae).</title>
        <authorList>
            <person name="Vega J.M."/>
            <person name="Podio M."/>
            <person name="Orjuela J."/>
            <person name="Siena L.A."/>
            <person name="Pessino S.C."/>
            <person name="Combes M.C."/>
            <person name="Mariac C."/>
            <person name="Albertini E."/>
            <person name="Pupilli F."/>
            <person name="Ortiz J.P.A."/>
            <person name="Leblanc O."/>
        </authorList>
    </citation>
    <scope>NUCLEOTIDE SEQUENCE [LARGE SCALE GENOMIC DNA]</scope>
    <source>
        <strain evidence="2">R1</strain>
        <tissue evidence="2">Leaf</tissue>
    </source>
</reference>
<name>A0AAQ3V1M2_PASNO</name>
<sequence>MRNKDEDAANDGFISTNPRLWAVIGHLWGPGLDKTPPIFHCLRFVHISPPSISTLLDAAAAPRTSAARRRRASIGAERRRRRRRPCSPPPLAAAETGAGEIQQFFNIPPTPIQHFTNLDSIFHGGNDRHIAFWDRKKLRRNHLVARVKAISMHTTMITPVMPSTPLTSAKYVGFVSPKYVCSGAYFASDDFMSRGKSHTSLMANLVEVYVVIEWQRPCSFRIPQPGDGVAAYRQENNCNTVAHHIEDIPIAVLNELPNEQSSHYPNPQCKHPETFPVVLQIINHTHQFKGQKSNNSPTADGPHKIIIASGAKPFGIKLLHDQGSILFSLLLKSRQFISRST</sequence>
<gene>
    <name evidence="2" type="ORF">U9M48_044660</name>
</gene>
<dbReference type="Proteomes" id="UP001341281">
    <property type="component" value="Chromosome 10"/>
</dbReference>
<proteinExistence type="predicted"/>
<feature type="region of interest" description="Disordered" evidence="1">
    <location>
        <begin position="63"/>
        <end position="94"/>
    </location>
</feature>
<evidence type="ECO:0000313" key="2">
    <source>
        <dbReference type="EMBL" id="WVZ99339.1"/>
    </source>
</evidence>
<protein>
    <submittedName>
        <fullName evidence="2">Uncharacterized protein</fullName>
    </submittedName>
</protein>
<organism evidence="2 3">
    <name type="scientific">Paspalum notatum var. saurae</name>
    <dbReference type="NCBI Taxonomy" id="547442"/>
    <lineage>
        <taxon>Eukaryota</taxon>
        <taxon>Viridiplantae</taxon>
        <taxon>Streptophyta</taxon>
        <taxon>Embryophyta</taxon>
        <taxon>Tracheophyta</taxon>
        <taxon>Spermatophyta</taxon>
        <taxon>Magnoliopsida</taxon>
        <taxon>Liliopsida</taxon>
        <taxon>Poales</taxon>
        <taxon>Poaceae</taxon>
        <taxon>PACMAD clade</taxon>
        <taxon>Panicoideae</taxon>
        <taxon>Andropogonodae</taxon>
        <taxon>Paspaleae</taxon>
        <taxon>Paspalinae</taxon>
        <taxon>Paspalum</taxon>
    </lineage>
</organism>